<dbReference type="EMBL" id="OVTA01000083">
    <property type="protein sequence ID" value="SPS02638.1"/>
    <property type="molecule type" value="Genomic_DNA"/>
</dbReference>
<name>A0A375JBZ8_9BURK</name>
<dbReference type="AlphaFoldDB" id="A0A375JBZ8"/>
<gene>
    <name evidence="1" type="ORF">CBM2634_U20043</name>
</gene>
<evidence type="ECO:0000313" key="2">
    <source>
        <dbReference type="Proteomes" id="UP000256805"/>
    </source>
</evidence>
<dbReference type="Proteomes" id="UP000256805">
    <property type="component" value="Unassembled WGS sequence"/>
</dbReference>
<evidence type="ECO:0000313" key="1">
    <source>
        <dbReference type="EMBL" id="SPS02638.1"/>
    </source>
</evidence>
<protein>
    <submittedName>
        <fullName evidence="1">Uncharacterized protein</fullName>
    </submittedName>
</protein>
<reference evidence="1 2" key="1">
    <citation type="submission" date="2018-01" db="EMBL/GenBank/DDBJ databases">
        <authorList>
            <person name="Gaut B.S."/>
            <person name="Morton B.R."/>
            <person name="Clegg M.T."/>
            <person name="Duvall M.R."/>
        </authorList>
    </citation>
    <scope>NUCLEOTIDE SEQUENCE [LARGE SCALE GENOMIC DNA]</scope>
    <source>
        <strain evidence="1">Cupriavidus taiwanensis cmp 52</strain>
    </source>
</reference>
<accession>A0A375JBZ8</accession>
<organism evidence="1 2">
    <name type="scientific">Cupriavidus taiwanensis</name>
    <dbReference type="NCBI Taxonomy" id="164546"/>
    <lineage>
        <taxon>Bacteria</taxon>
        <taxon>Pseudomonadati</taxon>
        <taxon>Pseudomonadota</taxon>
        <taxon>Betaproteobacteria</taxon>
        <taxon>Burkholderiales</taxon>
        <taxon>Burkholderiaceae</taxon>
        <taxon>Cupriavidus</taxon>
    </lineage>
</organism>
<proteinExistence type="predicted"/>
<sequence>MGLMSEVSKTHIGASWRVCGDTPVLVHQVAVARTDEHAQDYFSESGVFLVSFPLLADSRVQ</sequence>